<gene>
    <name evidence="2" type="ORF">PGLA1383_LOCUS4657</name>
</gene>
<feature type="compositionally biased region" description="Polar residues" evidence="1">
    <location>
        <begin position="70"/>
        <end position="79"/>
    </location>
</feature>
<feature type="region of interest" description="Disordered" evidence="1">
    <location>
        <begin position="47"/>
        <end position="123"/>
    </location>
</feature>
<dbReference type="EMBL" id="CAJNNV010001759">
    <property type="protein sequence ID" value="CAE8585754.1"/>
    <property type="molecule type" value="Genomic_DNA"/>
</dbReference>
<name>A0A813DHR2_POLGL</name>
<evidence type="ECO:0000313" key="2">
    <source>
        <dbReference type="EMBL" id="CAE8585754.1"/>
    </source>
</evidence>
<protein>
    <submittedName>
        <fullName evidence="2">Uncharacterized protein</fullName>
    </submittedName>
</protein>
<sequence length="123" mass="13088">MPIEVTLRRQTPVLHGRRSPGRVRRGLRPEARGLDEGLLLLLVVSRGSSSCGSRRNPRSGTPSGAGPISLQAQAGNSRPGTPLAFRRKLKEDPAETRGSLRGALGLPRCRGATTPGSCDREAE</sequence>
<organism evidence="2 3">
    <name type="scientific">Polarella glacialis</name>
    <name type="common">Dinoflagellate</name>
    <dbReference type="NCBI Taxonomy" id="89957"/>
    <lineage>
        <taxon>Eukaryota</taxon>
        <taxon>Sar</taxon>
        <taxon>Alveolata</taxon>
        <taxon>Dinophyceae</taxon>
        <taxon>Suessiales</taxon>
        <taxon>Suessiaceae</taxon>
        <taxon>Polarella</taxon>
    </lineage>
</organism>
<comment type="caution">
    <text evidence="2">The sequence shown here is derived from an EMBL/GenBank/DDBJ whole genome shotgun (WGS) entry which is preliminary data.</text>
</comment>
<keyword evidence="3" id="KW-1185">Reference proteome</keyword>
<reference evidence="2" key="1">
    <citation type="submission" date="2021-02" db="EMBL/GenBank/DDBJ databases">
        <authorList>
            <person name="Dougan E. K."/>
            <person name="Rhodes N."/>
            <person name="Thang M."/>
            <person name="Chan C."/>
        </authorList>
    </citation>
    <scope>NUCLEOTIDE SEQUENCE</scope>
</reference>
<proteinExistence type="predicted"/>
<feature type="non-terminal residue" evidence="2">
    <location>
        <position position="123"/>
    </location>
</feature>
<dbReference type="AlphaFoldDB" id="A0A813DHR2"/>
<feature type="compositionally biased region" description="Low complexity" evidence="1">
    <location>
        <begin position="47"/>
        <end position="60"/>
    </location>
</feature>
<accession>A0A813DHR2</accession>
<dbReference type="Proteomes" id="UP000654075">
    <property type="component" value="Unassembled WGS sequence"/>
</dbReference>
<evidence type="ECO:0000313" key="3">
    <source>
        <dbReference type="Proteomes" id="UP000654075"/>
    </source>
</evidence>
<evidence type="ECO:0000256" key="1">
    <source>
        <dbReference type="SAM" id="MobiDB-lite"/>
    </source>
</evidence>